<dbReference type="AlphaFoldDB" id="W6Z8R2"/>
<organism evidence="8 9">
    <name type="scientific">Bipolaris oryzae ATCC 44560</name>
    <dbReference type="NCBI Taxonomy" id="930090"/>
    <lineage>
        <taxon>Eukaryota</taxon>
        <taxon>Fungi</taxon>
        <taxon>Dikarya</taxon>
        <taxon>Ascomycota</taxon>
        <taxon>Pezizomycotina</taxon>
        <taxon>Dothideomycetes</taxon>
        <taxon>Pleosporomycetidae</taxon>
        <taxon>Pleosporales</taxon>
        <taxon>Pleosporineae</taxon>
        <taxon>Pleosporaceae</taxon>
        <taxon>Bipolaris</taxon>
    </lineage>
</organism>
<dbReference type="RefSeq" id="XP_007693398.1">
    <property type="nucleotide sequence ID" value="XM_007695208.1"/>
</dbReference>
<evidence type="ECO:0000313" key="9">
    <source>
        <dbReference type="Proteomes" id="UP000054032"/>
    </source>
</evidence>
<proteinExistence type="predicted"/>
<gene>
    <name evidence="8" type="ORF">COCMIDRAFT_41534</name>
</gene>
<evidence type="ECO:0000256" key="7">
    <source>
        <dbReference type="SAM" id="Phobius"/>
    </source>
</evidence>
<dbReference type="GO" id="GO:0005886">
    <property type="term" value="C:plasma membrane"/>
    <property type="evidence" value="ECO:0007669"/>
    <property type="project" value="UniProtKB-SubCell"/>
</dbReference>
<feature type="transmembrane region" description="Helical" evidence="7">
    <location>
        <begin position="211"/>
        <end position="231"/>
    </location>
</feature>
<dbReference type="PANTHER" id="PTHR23513">
    <property type="entry name" value="INTEGRAL MEMBRANE EFFLUX PROTEIN-RELATED"/>
    <property type="match status" value="1"/>
</dbReference>
<dbReference type="Proteomes" id="UP000054032">
    <property type="component" value="Unassembled WGS sequence"/>
</dbReference>
<dbReference type="GO" id="GO:0046983">
    <property type="term" value="F:protein dimerization activity"/>
    <property type="evidence" value="ECO:0007669"/>
    <property type="project" value="InterPro"/>
</dbReference>
<feature type="transmembrane region" description="Helical" evidence="7">
    <location>
        <begin position="251"/>
        <end position="273"/>
    </location>
</feature>
<evidence type="ECO:0000256" key="5">
    <source>
        <dbReference type="ARBA" id="ARBA00023136"/>
    </source>
</evidence>
<evidence type="ECO:0000256" key="6">
    <source>
        <dbReference type="SAM" id="MobiDB-lite"/>
    </source>
</evidence>
<evidence type="ECO:0000256" key="4">
    <source>
        <dbReference type="ARBA" id="ARBA00022989"/>
    </source>
</evidence>
<feature type="compositionally biased region" description="Basic and acidic residues" evidence="6">
    <location>
        <begin position="691"/>
        <end position="701"/>
    </location>
</feature>
<keyword evidence="5 7" id="KW-0472">Membrane</keyword>
<dbReference type="InterPro" id="IPR036259">
    <property type="entry name" value="MFS_trans_sf"/>
</dbReference>
<keyword evidence="3 7" id="KW-0812">Transmembrane</keyword>
<feature type="transmembrane region" description="Helical" evidence="7">
    <location>
        <begin position="97"/>
        <end position="116"/>
    </location>
</feature>
<evidence type="ECO:0008006" key="10">
    <source>
        <dbReference type="Google" id="ProtNLM"/>
    </source>
</evidence>
<dbReference type="SUPFAM" id="SSF47459">
    <property type="entry name" value="HLH, helix-loop-helix DNA-binding domain"/>
    <property type="match status" value="1"/>
</dbReference>
<feature type="transmembrane region" description="Helical" evidence="7">
    <location>
        <begin position="317"/>
        <end position="337"/>
    </location>
</feature>
<feature type="transmembrane region" description="Helical" evidence="7">
    <location>
        <begin position="374"/>
        <end position="398"/>
    </location>
</feature>
<evidence type="ECO:0000256" key="3">
    <source>
        <dbReference type="ARBA" id="ARBA00022692"/>
    </source>
</evidence>
<accession>W6Z8R2</accession>
<keyword evidence="9" id="KW-1185">Reference proteome</keyword>
<dbReference type="SUPFAM" id="SSF103473">
    <property type="entry name" value="MFS general substrate transporter"/>
    <property type="match status" value="1"/>
</dbReference>
<sequence length="714" mass="79208">MVRPIAVVRETWNIYTPLERRNIAIYIAGIMMYKFGLEAFNGSVIALATNRYDELEKTTHVSITFQRVGVLTGLNQAFQCIGSILIAPLIKRYPTKNVLACAVLVFGFMSSLLLILDAATGGRFMPRGWPKDDFSYYGDYDTDAMIPIYCVCGIVYGMVELIRRVIPRDLVGGNIQKLRRMDSLVHIFYETSGTAGAFCTALALIPRLGNNFSFVITPIFFAAASILWYFIHEESIPRESRASVTEGEPNYVKAVISGFYLFFESVGTGAKLIFTHRKFVWLLPGYAIALYAHRYLENAIAPAVARRYFGNSAWSQIMVGGSNFGELLGALFVFMFTNLVQTPIPWLRLDALGLLIVWYLPYWRPPRNDVAQAWIVAATFLPISFGWAAGDVSLAAYIQASLARIESKSQNVSALGAVMAFLYSTYIVMYAIASACLGTYIDRISDRDNDEIHGAILNVAGVQFTIISVLVMVSTFIPKGAFSLNPKMLSEEVLDMDIEDEDDEDDGEEDLEYIPGARGNRKERHDSHELVSAGGVITPQADLLASKSNYELISSGQHLEMGLHFSTAMASGVMMKRATHRAAEQARRDRMKNAMVDLAEFLLDGEVTFGSGTTCFVVMRGREEDSNSIGVGGGGGSSIAEDREEGDDKSRRSSVAAGEKKTVNKARLIEMALEKMRAQEREIEMLRAEVERLKVDQRQQQEVEDDGVQSMDTS</sequence>
<dbReference type="EMBL" id="KI964200">
    <property type="protein sequence ID" value="EUC40081.1"/>
    <property type="molecule type" value="Genomic_DNA"/>
</dbReference>
<evidence type="ECO:0000313" key="8">
    <source>
        <dbReference type="EMBL" id="EUC40081.1"/>
    </source>
</evidence>
<dbReference type="HOGENOM" id="CLU_023742_0_0_1"/>
<keyword evidence="4 7" id="KW-1133">Transmembrane helix</keyword>
<evidence type="ECO:0000256" key="1">
    <source>
        <dbReference type="ARBA" id="ARBA00004651"/>
    </source>
</evidence>
<feature type="transmembrane region" description="Helical" evidence="7">
    <location>
        <begin position="452"/>
        <end position="477"/>
    </location>
</feature>
<reference evidence="8 9" key="1">
    <citation type="journal article" date="2013" name="PLoS Genet.">
        <title>Comparative genome structure, secondary metabolite, and effector coding capacity across Cochliobolus pathogens.</title>
        <authorList>
            <person name="Condon B.J."/>
            <person name="Leng Y."/>
            <person name="Wu D."/>
            <person name="Bushley K.E."/>
            <person name="Ohm R.A."/>
            <person name="Otillar R."/>
            <person name="Martin J."/>
            <person name="Schackwitz W."/>
            <person name="Grimwood J."/>
            <person name="MohdZainudin N."/>
            <person name="Xue C."/>
            <person name="Wang R."/>
            <person name="Manning V.A."/>
            <person name="Dhillon B."/>
            <person name="Tu Z.J."/>
            <person name="Steffenson B.J."/>
            <person name="Salamov A."/>
            <person name="Sun H."/>
            <person name="Lowry S."/>
            <person name="LaButti K."/>
            <person name="Han J."/>
            <person name="Copeland A."/>
            <person name="Lindquist E."/>
            <person name="Barry K."/>
            <person name="Schmutz J."/>
            <person name="Baker S.E."/>
            <person name="Ciuffetti L.M."/>
            <person name="Grigoriev I.V."/>
            <person name="Zhong S."/>
            <person name="Turgeon B.G."/>
        </authorList>
    </citation>
    <scope>NUCLEOTIDE SEQUENCE [LARGE SCALE GENOMIC DNA]</scope>
    <source>
        <strain evidence="8 9">ATCC 44560</strain>
    </source>
</reference>
<dbReference type="GeneID" id="19124077"/>
<feature type="transmembrane region" description="Helical" evidence="7">
    <location>
        <begin position="279"/>
        <end position="296"/>
    </location>
</feature>
<dbReference type="Gene3D" id="1.20.1250.20">
    <property type="entry name" value="MFS general substrate transporter like domains"/>
    <property type="match status" value="1"/>
</dbReference>
<protein>
    <recommendedName>
        <fullName evidence="10">BHLH domain-containing protein</fullName>
    </recommendedName>
</protein>
<feature type="transmembrane region" description="Helical" evidence="7">
    <location>
        <begin position="183"/>
        <end position="205"/>
    </location>
</feature>
<dbReference type="PANTHER" id="PTHR23513:SF6">
    <property type="entry name" value="MAJOR FACILITATOR SUPERFAMILY ASSOCIATED DOMAIN-CONTAINING PROTEIN"/>
    <property type="match status" value="1"/>
</dbReference>
<feature type="transmembrane region" description="Helical" evidence="7">
    <location>
        <begin position="68"/>
        <end position="90"/>
    </location>
</feature>
<dbReference type="KEGG" id="bor:COCMIDRAFT_41534"/>
<comment type="subcellular location">
    <subcellularLocation>
        <location evidence="1">Cell membrane</location>
        <topology evidence="1">Multi-pass membrane protein</topology>
    </subcellularLocation>
</comment>
<dbReference type="InterPro" id="IPR036638">
    <property type="entry name" value="HLH_DNA-bd_sf"/>
</dbReference>
<evidence type="ECO:0000256" key="2">
    <source>
        <dbReference type="ARBA" id="ARBA00022475"/>
    </source>
</evidence>
<name>W6Z8R2_COCMI</name>
<feature type="transmembrane region" description="Helical" evidence="7">
    <location>
        <begin position="418"/>
        <end position="440"/>
    </location>
</feature>
<feature type="transmembrane region" description="Helical" evidence="7">
    <location>
        <begin position="343"/>
        <end position="362"/>
    </location>
</feature>
<dbReference type="Gene3D" id="4.10.280.10">
    <property type="entry name" value="Helix-loop-helix DNA-binding domain"/>
    <property type="match status" value="1"/>
</dbReference>
<dbReference type="OrthoDB" id="5344169at2759"/>
<feature type="region of interest" description="Disordered" evidence="6">
    <location>
        <begin position="691"/>
        <end position="714"/>
    </location>
</feature>
<feature type="transmembrane region" description="Helical" evidence="7">
    <location>
        <begin position="144"/>
        <end position="162"/>
    </location>
</feature>
<dbReference type="eggNOG" id="ENOG502QQNT">
    <property type="taxonomic scope" value="Eukaryota"/>
</dbReference>
<feature type="region of interest" description="Disordered" evidence="6">
    <location>
        <begin position="626"/>
        <end position="661"/>
    </location>
</feature>
<keyword evidence="2" id="KW-1003">Cell membrane</keyword>
<feature type="transmembrane region" description="Helical" evidence="7">
    <location>
        <begin position="23"/>
        <end position="48"/>
    </location>
</feature>